<comment type="caution">
    <text evidence="2">The sequence shown here is derived from an EMBL/GenBank/DDBJ whole genome shotgun (WGS) entry which is preliminary data.</text>
</comment>
<evidence type="ECO:0000256" key="1">
    <source>
        <dbReference type="SAM" id="MobiDB-lite"/>
    </source>
</evidence>
<feature type="region of interest" description="Disordered" evidence="1">
    <location>
        <begin position="1"/>
        <end position="20"/>
    </location>
</feature>
<evidence type="ECO:0000313" key="3">
    <source>
        <dbReference type="Proteomes" id="UP001142374"/>
    </source>
</evidence>
<keyword evidence="3" id="KW-1185">Reference proteome</keyword>
<organism evidence="2 3">
    <name type="scientific">Streptomyces telluris</name>
    <dbReference type="NCBI Taxonomy" id="2720021"/>
    <lineage>
        <taxon>Bacteria</taxon>
        <taxon>Bacillati</taxon>
        <taxon>Actinomycetota</taxon>
        <taxon>Actinomycetes</taxon>
        <taxon>Kitasatosporales</taxon>
        <taxon>Streptomycetaceae</taxon>
        <taxon>Streptomyces</taxon>
    </lineage>
</organism>
<protein>
    <submittedName>
        <fullName evidence="2">Uncharacterized protein</fullName>
    </submittedName>
</protein>
<dbReference type="RefSeq" id="WP_168093588.1">
    <property type="nucleotide sequence ID" value="NZ_JAATER010000159.1"/>
</dbReference>
<evidence type="ECO:0000313" key="2">
    <source>
        <dbReference type="EMBL" id="MCQ8773736.1"/>
    </source>
</evidence>
<dbReference type="EMBL" id="JANIID010000033">
    <property type="protein sequence ID" value="MCQ8773736.1"/>
    <property type="molecule type" value="Genomic_DNA"/>
</dbReference>
<proteinExistence type="predicted"/>
<dbReference type="Proteomes" id="UP001142374">
    <property type="component" value="Unassembled WGS sequence"/>
</dbReference>
<sequence length="60" mass="6301">MAVPDEAVPSEEGEVRTSHAGTFASLQDAVDFVTLPPGEGSGEAGFSYRADGQVDVVYFH</sequence>
<gene>
    <name evidence="2" type="ORF">NQU55_28835</name>
</gene>
<dbReference type="AlphaFoldDB" id="A0A9X2LL26"/>
<name>A0A9X2LL26_9ACTN</name>
<reference evidence="2" key="1">
    <citation type="submission" date="2022-06" db="EMBL/GenBank/DDBJ databases">
        <title>WGS of actinobacteria.</title>
        <authorList>
            <person name="Thawai C."/>
        </authorList>
    </citation>
    <scope>NUCLEOTIDE SEQUENCE</scope>
    <source>
        <strain evidence="2">AA8</strain>
    </source>
</reference>
<accession>A0A9X2LL26</accession>